<sequence>MEQENESADVSVVTLRDLAKRRAELVRKKQLILDKLNNTNLHIPQILTEPSPATQLSCFPNASTSENVHDSIAYCETLTTVFELSPGPSASSIMISNIPEALDFSSDDVNNDPDYVPLSEITNLQPIATPSESVSNENVEWYVEREIEPEVAKESRTRKSKADRSSWAVSINKKNRMLGKEYIGLKKIDNVIQKQKRPKRAIGTKCNSAFCNKSKVIFCSQLTEDLQKSIFEDFWINGRKERVCLKTFLATLGIKEWTVRYWLGEGRGDASSNTELTTNLNTTATQDYSTSKKSSVKDYLTLLPKLPSHYCRKTSTKQYREPLFQSKSQLYNTYVEFASSMSKPVASRKLFCDILDEQNIALFQPKKDACDYCCSYKAGNVSEEDYQYHIQLKELARAEKLSDKQSAQRGLLHAVTADLQAVKLCPSLAASALYFKTKLAVHNFTLYNIATGHVTCYWFDETACDLRATTYASFFIDYLTKLLGEDCRDVVIWTDGCTAQNRNSIVSNALLRLAIDKNITITQKYLEKGHTQMEYASITKEARKHPSPYQVFQPDYTFFKDYSLKEYQIYDSIRPGRSAGDDCVVDLRVLKYNPNGTIEFKKHFKDDFCPLPRRPKPISAVVNNVPPLYSSRLPIFESKYQHLQQLKSVIPADCHLFYDNLPFKKK</sequence>
<dbReference type="PANTHER" id="PTHR10773:SF19">
    <property type="match status" value="1"/>
</dbReference>
<proteinExistence type="predicted"/>
<dbReference type="PANTHER" id="PTHR10773">
    <property type="entry name" value="DNA-DIRECTED RNA POLYMERASES I, II, AND III SUBUNIT RPABC2"/>
    <property type="match status" value="1"/>
</dbReference>
<evidence type="ECO:0000313" key="2">
    <source>
        <dbReference type="Proteomes" id="UP001153954"/>
    </source>
</evidence>
<reference evidence="1" key="1">
    <citation type="submission" date="2022-03" db="EMBL/GenBank/DDBJ databases">
        <authorList>
            <person name="Tunstrom K."/>
        </authorList>
    </citation>
    <scope>NUCLEOTIDE SEQUENCE</scope>
</reference>
<keyword evidence="2" id="KW-1185">Reference proteome</keyword>
<dbReference type="AlphaFoldDB" id="A0AAU9V7B0"/>
<gene>
    <name evidence="1" type="ORF">EEDITHA_LOCUS20242</name>
</gene>
<dbReference type="Proteomes" id="UP001153954">
    <property type="component" value="Unassembled WGS sequence"/>
</dbReference>
<evidence type="ECO:0000313" key="1">
    <source>
        <dbReference type="EMBL" id="CAH2106057.1"/>
    </source>
</evidence>
<organism evidence="1 2">
    <name type="scientific">Euphydryas editha</name>
    <name type="common">Edith's checkerspot</name>
    <dbReference type="NCBI Taxonomy" id="104508"/>
    <lineage>
        <taxon>Eukaryota</taxon>
        <taxon>Metazoa</taxon>
        <taxon>Ecdysozoa</taxon>
        <taxon>Arthropoda</taxon>
        <taxon>Hexapoda</taxon>
        <taxon>Insecta</taxon>
        <taxon>Pterygota</taxon>
        <taxon>Neoptera</taxon>
        <taxon>Endopterygota</taxon>
        <taxon>Lepidoptera</taxon>
        <taxon>Glossata</taxon>
        <taxon>Ditrysia</taxon>
        <taxon>Papilionoidea</taxon>
        <taxon>Nymphalidae</taxon>
        <taxon>Nymphalinae</taxon>
        <taxon>Euphydryas</taxon>
    </lineage>
</organism>
<protein>
    <submittedName>
        <fullName evidence="1">Uncharacterized protein</fullName>
    </submittedName>
</protein>
<comment type="caution">
    <text evidence="1">The sequence shown here is derived from an EMBL/GenBank/DDBJ whole genome shotgun (WGS) entry which is preliminary data.</text>
</comment>
<accession>A0AAU9V7B0</accession>
<name>A0AAU9V7B0_EUPED</name>
<dbReference type="EMBL" id="CAKOGL010000029">
    <property type="protein sequence ID" value="CAH2106057.1"/>
    <property type="molecule type" value="Genomic_DNA"/>
</dbReference>